<feature type="transmembrane region" description="Helical" evidence="1">
    <location>
        <begin position="145"/>
        <end position="164"/>
    </location>
</feature>
<keyword evidence="3" id="KW-0378">Hydrolase</keyword>
<evidence type="ECO:0000313" key="4">
    <source>
        <dbReference type="Proteomes" id="UP000184452"/>
    </source>
</evidence>
<reference evidence="3 4" key="1">
    <citation type="submission" date="2016-11" db="EMBL/GenBank/DDBJ databases">
        <authorList>
            <person name="Jaros S."/>
            <person name="Januszkiewicz K."/>
            <person name="Wedrychowicz H."/>
        </authorList>
    </citation>
    <scope>NUCLEOTIDE SEQUENCE [LARGE SCALE GENOMIC DNA]</scope>
    <source>
        <strain evidence="3 4">CGMCC 4.5723</strain>
    </source>
</reference>
<dbReference type="Proteomes" id="UP000184452">
    <property type="component" value="Unassembled WGS sequence"/>
</dbReference>
<keyword evidence="4" id="KW-1185">Reference proteome</keyword>
<feature type="transmembrane region" description="Helical" evidence="1">
    <location>
        <begin position="185"/>
        <end position="206"/>
    </location>
</feature>
<feature type="domain" description="CAAX prenyl protease 2/Lysostaphin resistance protein A-like" evidence="2">
    <location>
        <begin position="154"/>
        <end position="247"/>
    </location>
</feature>
<sequence length="299" mass="30340">METTTAAGTRGGGGTPYVQGLRAAGGAWRSVAAVAAAVAAFVLTVFVAMPPLGRLLDGLAGTGPFDPADPSVTPGLWLAGNLLLAALIPVSGLVQWAVFGVRPGRLSSVAGGFRWGWFARLALVVVPVWLVFLTGWYALNPAGTPVFTAGTLALVALALVTVPLQSAGEEYLFRGLVQRSVGARWAGTTAAFAVSTAFSAVLFAAVHGSADPWALGYYLASGVGMSLMTRFSGGLEAAVLVHGVHNTLLLVPVLLAGALGSLAVTTGPVMAVPAALMLVFPFAVRALARRYGTAVAEAG</sequence>
<evidence type="ECO:0000313" key="3">
    <source>
        <dbReference type="EMBL" id="SHJ18563.1"/>
    </source>
</evidence>
<dbReference type="STRING" id="758803.SAMN05421803_10481"/>
<dbReference type="Pfam" id="PF02517">
    <property type="entry name" value="Rce1-like"/>
    <property type="match status" value="1"/>
</dbReference>
<protein>
    <submittedName>
        <fullName evidence="3">CAAX protease self-immunity</fullName>
    </submittedName>
</protein>
<keyword evidence="1" id="KW-1133">Transmembrane helix</keyword>
<dbReference type="GO" id="GO:0006508">
    <property type="term" value="P:proteolysis"/>
    <property type="evidence" value="ECO:0007669"/>
    <property type="project" value="UniProtKB-KW"/>
</dbReference>
<dbReference type="RefSeq" id="WP_143173311.1">
    <property type="nucleotide sequence ID" value="NZ_FQZK01000004.1"/>
</dbReference>
<accession>A0A1M6H933</accession>
<dbReference type="InterPro" id="IPR003675">
    <property type="entry name" value="Rce1/LyrA-like_dom"/>
</dbReference>
<dbReference type="GO" id="GO:0004175">
    <property type="term" value="F:endopeptidase activity"/>
    <property type="evidence" value="ECO:0007669"/>
    <property type="project" value="UniProtKB-ARBA"/>
</dbReference>
<keyword evidence="3" id="KW-0645">Protease</keyword>
<gene>
    <name evidence="3" type="ORF">SAMN05421803_10481</name>
</gene>
<keyword evidence="1" id="KW-0472">Membrane</keyword>
<dbReference type="EMBL" id="FQZK01000004">
    <property type="protein sequence ID" value="SHJ18563.1"/>
    <property type="molecule type" value="Genomic_DNA"/>
</dbReference>
<feature type="transmembrane region" description="Helical" evidence="1">
    <location>
        <begin position="118"/>
        <end position="139"/>
    </location>
</feature>
<dbReference type="GO" id="GO:0080120">
    <property type="term" value="P:CAAX-box protein maturation"/>
    <property type="evidence" value="ECO:0007669"/>
    <property type="project" value="UniProtKB-ARBA"/>
</dbReference>
<feature type="transmembrane region" description="Helical" evidence="1">
    <location>
        <begin position="270"/>
        <end position="288"/>
    </location>
</feature>
<evidence type="ECO:0000256" key="1">
    <source>
        <dbReference type="SAM" id="Phobius"/>
    </source>
</evidence>
<dbReference type="OrthoDB" id="2680086at2"/>
<proteinExistence type="predicted"/>
<keyword evidence="1" id="KW-0812">Transmembrane</keyword>
<dbReference type="AlphaFoldDB" id="A0A1M6H933"/>
<feature type="transmembrane region" description="Helical" evidence="1">
    <location>
        <begin position="31"/>
        <end position="56"/>
    </location>
</feature>
<feature type="transmembrane region" description="Helical" evidence="1">
    <location>
        <begin position="76"/>
        <end position="98"/>
    </location>
</feature>
<name>A0A1M6H933_9ACTN</name>
<evidence type="ECO:0000259" key="2">
    <source>
        <dbReference type="Pfam" id="PF02517"/>
    </source>
</evidence>
<organism evidence="3 4">
    <name type="scientific">Nocardiopsis flavescens</name>
    <dbReference type="NCBI Taxonomy" id="758803"/>
    <lineage>
        <taxon>Bacteria</taxon>
        <taxon>Bacillati</taxon>
        <taxon>Actinomycetota</taxon>
        <taxon>Actinomycetes</taxon>
        <taxon>Streptosporangiales</taxon>
        <taxon>Nocardiopsidaceae</taxon>
        <taxon>Nocardiopsis</taxon>
    </lineage>
</organism>